<dbReference type="GO" id="GO:0030077">
    <property type="term" value="C:plasma membrane light-harvesting complex"/>
    <property type="evidence" value="ECO:0007669"/>
    <property type="project" value="InterPro"/>
</dbReference>
<keyword evidence="3" id="KW-1185">Reference proteome</keyword>
<dbReference type="InterPro" id="IPR011033">
    <property type="entry name" value="PRC_barrel-like_sf"/>
</dbReference>
<name>A0A4R0KNK8_9ACTN</name>
<accession>A0A4R0KNK8</accession>
<dbReference type="InterPro" id="IPR027275">
    <property type="entry name" value="PRC-brl_dom"/>
</dbReference>
<dbReference type="InterPro" id="IPR014747">
    <property type="entry name" value="Bac_photo_RC_H_C"/>
</dbReference>
<evidence type="ECO:0000259" key="1">
    <source>
        <dbReference type="Pfam" id="PF05239"/>
    </source>
</evidence>
<dbReference type="EMBL" id="SJKB01000005">
    <property type="protein sequence ID" value="TCC61437.1"/>
    <property type="molecule type" value="Genomic_DNA"/>
</dbReference>
<protein>
    <submittedName>
        <fullName evidence="2">PRC-barrel domain containing protein</fullName>
    </submittedName>
</protein>
<gene>
    <name evidence="2" type="ORF">E0H73_19405</name>
</gene>
<dbReference type="SUPFAM" id="SSF50346">
    <property type="entry name" value="PRC-barrel domain"/>
    <property type="match status" value="1"/>
</dbReference>
<proteinExistence type="predicted"/>
<feature type="domain" description="PRC-barrel" evidence="1">
    <location>
        <begin position="28"/>
        <end position="94"/>
    </location>
</feature>
<dbReference type="OrthoDB" id="4738165at2"/>
<dbReference type="Gene3D" id="3.90.50.10">
    <property type="entry name" value="Photosynthetic Reaction Center, subunit H, domain 2"/>
    <property type="match status" value="1"/>
</dbReference>
<dbReference type="Pfam" id="PF05239">
    <property type="entry name" value="PRC"/>
    <property type="match status" value="1"/>
</dbReference>
<evidence type="ECO:0000313" key="3">
    <source>
        <dbReference type="Proteomes" id="UP000291144"/>
    </source>
</evidence>
<dbReference type="Proteomes" id="UP000291144">
    <property type="component" value="Unassembled WGS sequence"/>
</dbReference>
<sequence length="136" mass="15347">MTWDKDAGRDAHTLVRLMDVGLEVADPADDLRDRSVVDRNGDEVGKVDGLIIDETERRARFLEVGSGGFLGLGEKRQLVPVEAITRVEDEVVHISAERSRVAGGPVYDPDVVPERRYYEEVYGYYDFPPFWGPLPR</sequence>
<evidence type="ECO:0000313" key="2">
    <source>
        <dbReference type="EMBL" id="TCC61437.1"/>
    </source>
</evidence>
<dbReference type="GO" id="GO:0019684">
    <property type="term" value="P:photosynthesis, light reaction"/>
    <property type="evidence" value="ECO:0007669"/>
    <property type="project" value="InterPro"/>
</dbReference>
<dbReference type="AlphaFoldDB" id="A0A4R0KNK8"/>
<organism evidence="2 3">
    <name type="scientific">Kribbella pittospori</name>
    <dbReference type="NCBI Taxonomy" id="722689"/>
    <lineage>
        <taxon>Bacteria</taxon>
        <taxon>Bacillati</taxon>
        <taxon>Actinomycetota</taxon>
        <taxon>Actinomycetes</taxon>
        <taxon>Propionibacteriales</taxon>
        <taxon>Kribbellaceae</taxon>
        <taxon>Kribbella</taxon>
    </lineage>
</organism>
<comment type="caution">
    <text evidence="2">The sequence shown here is derived from an EMBL/GenBank/DDBJ whole genome shotgun (WGS) entry which is preliminary data.</text>
</comment>
<reference evidence="2 3" key="1">
    <citation type="submission" date="2019-02" db="EMBL/GenBank/DDBJ databases">
        <title>Kribbella capetownensis sp. nov. and Kribbella speibonae sp. nov., isolated from soil.</title>
        <authorList>
            <person name="Curtis S.M."/>
            <person name="Norton I."/>
            <person name="Everest G.J."/>
            <person name="Meyers P.R."/>
        </authorList>
    </citation>
    <scope>NUCLEOTIDE SEQUENCE [LARGE SCALE GENOMIC DNA]</scope>
    <source>
        <strain evidence="2 3">NRRL B-24813</strain>
    </source>
</reference>